<dbReference type="CDD" id="cd20736">
    <property type="entry name" value="PoNe_Nuclease"/>
    <property type="match status" value="1"/>
</dbReference>
<dbReference type="GO" id="GO:0003676">
    <property type="term" value="F:nucleic acid binding"/>
    <property type="evidence" value="ECO:0007669"/>
    <property type="project" value="InterPro"/>
</dbReference>
<keyword evidence="4" id="KW-1185">Reference proteome</keyword>
<evidence type="ECO:0000256" key="2">
    <source>
        <dbReference type="HAMAP-Rule" id="MF_00048"/>
    </source>
</evidence>
<dbReference type="AlphaFoldDB" id="H0UPM9"/>
<protein>
    <recommendedName>
        <fullName evidence="2">UPF0102 protein TheveDRAFT_0412</fullName>
    </recommendedName>
</protein>
<sequence>MAGSGSSRGAMGERMGAEYLSQMGWRVLERNVRYPFGEIDIVAQDGSELVFVEVRLRRSNPFQEAADTVGPRKIRRLEMAARAFAESRGFRGSYRIDLLAIDEGPSGFRFELYRDITGG</sequence>
<dbReference type="InterPro" id="IPR011335">
    <property type="entry name" value="Restrct_endonuc-II-like"/>
</dbReference>
<dbReference type="HOGENOM" id="CLU_115353_2_3_0"/>
<dbReference type="InterPro" id="IPR003509">
    <property type="entry name" value="UPF0102_YraN-like"/>
</dbReference>
<dbReference type="GO" id="GO:0004519">
    <property type="term" value="F:endonuclease activity"/>
    <property type="evidence" value="ECO:0007669"/>
    <property type="project" value="UniProtKB-KW"/>
</dbReference>
<comment type="similarity">
    <text evidence="1 2">Belongs to the UPF0102 family.</text>
</comment>
<dbReference type="HAMAP" id="MF_00048">
    <property type="entry name" value="UPF0102"/>
    <property type="match status" value="1"/>
</dbReference>
<dbReference type="SUPFAM" id="SSF52980">
    <property type="entry name" value="Restriction endonuclease-like"/>
    <property type="match status" value="1"/>
</dbReference>
<accession>H0UPM9</accession>
<dbReference type="PANTHER" id="PTHR34039">
    <property type="entry name" value="UPF0102 PROTEIN YRAN"/>
    <property type="match status" value="1"/>
</dbReference>
<dbReference type="EMBL" id="CM001377">
    <property type="protein sequence ID" value="EHM09576.1"/>
    <property type="molecule type" value="Genomic_DNA"/>
</dbReference>
<dbReference type="eggNOG" id="COG0792">
    <property type="taxonomic scope" value="Bacteria"/>
</dbReference>
<dbReference type="Pfam" id="PF02021">
    <property type="entry name" value="UPF0102"/>
    <property type="match status" value="1"/>
</dbReference>
<proteinExistence type="inferred from homology"/>
<name>H0UPM9_9BACT</name>
<organism evidence="3 4">
    <name type="scientific">Thermanaerovibrio velox DSM 12556</name>
    <dbReference type="NCBI Taxonomy" id="926567"/>
    <lineage>
        <taxon>Bacteria</taxon>
        <taxon>Thermotogati</taxon>
        <taxon>Synergistota</taxon>
        <taxon>Synergistia</taxon>
        <taxon>Synergistales</taxon>
        <taxon>Synergistaceae</taxon>
        <taxon>Thermanaerovibrio</taxon>
    </lineage>
</organism>
<keyword evidence="3" id="KW-0255">Endonuclease</keyword>
<keyword evidence="3" id="KW-0540">Nuclease</keyword>
<dbReference type="Proteomes" id="UP000005730">
    <property type="component" value="Chromosome"/>
</dbReference>
<reference evidence="3 4" key="1">
    <citation type="submission" date="2011-10" db="EMBL/GenBank/DDBJ databases">
        <title>The Noncontiguous Finished genome of Thermanaerovibrio velox DSM 12556.</title>
        <authorList>
            <consortium name="US DOE Joint Genome Institute (JGI-PGF)"/>
            <person name="Lucas S."/>
            <person name="Copeland A."/>
            <person name="Lapidus A."/>
            <person name="Glavina del Rio T."/>
            <person name="Dalin E."/>
            <person name="Tice H."/>
            <person name="Bruce D."/>
            <person name="Goodwin L."/>
            <person name="Pitluck S."/>
            <person name="Peters L."/>
            <person name="Mikhailova N."/>
            <person name="Teshima H."/>
            <person name="Kyrpides N."/>
            <person name="Mavromatis K."/>
            <person name="Ivanova N."/>
            <person name="Markowitz V."/>
            <person name="Cheng J.-F."/>
            <person name="Hugenholtz P."/>
            <person name="Woyke T."/>
            <person name="Wu D."/>
            <person name="Spring S."/>
            <person name="Brambilla E.-M."/>
            <person name="Klenk H.-P."/>
            <person name="Eisen J.A."/>
        </authorList>
    </citation>
    <scope>NUCLEOTIDE SEQUENCE [LARGE SCALE GENOMIC DNA]</scope>
    <source>
        <strain evidence="3 4">DSM 12556</strain>
    </source>
</reference>
<dbReference type="NCBIfam" id="NF009150">
    <property type="entry name" value="PRK12497.1-3"/>
    <property type="match status" value="1"/>
</dbReference>
<dbReference type="STRING" id="926567.TheveDRAFT_0412"/>
<evidence type="ECO:0000313" key="4">
    <source>
        <dbReference type="Proteomes" id="UP000005730"/>
    </source>
</evidence>
<evidence type="ECO:0000313" key="3">
    <source>
        <dbReference type="EMBL" id="EHM09576.1"/>
    </source>
</evidence>
<dbReference type="PANTHER" id="PTHR34039:SF1">
    <property type="entry name" value="UPF0102 PROTEIN YRAN"/>
    <property type="match status" value="1"/>
</dbReference>
<gene>
    <name evidence="3" type="ORF">TheveDRAFT_0412</name>
</gene>
<dbReference type="InterPro" id="IPR011856">
    <property type="entry name" value="tRNA_endonuc-like_dom_sf"/>
</dbReference>
<evidence type="ECO:0000256" key="1">
    <source>
        <dbReference type="ARBA" id="ARBA00006738"/>
    </source>
</evidence>
<dbReference type="Gene3D" id="3.40.1350.10">
    <property type="match status" value="1"/>
</dbReference>
<keyword evidence="3" id="KW-0378">Hydrolase</keyword>
<dbReference type="RefSeq" id="WP_006583070.1">
    <property type="nucleotide sequence ID" value="NZ_CM001377.1"/>
</dbReference>